<keyword evidence="2" id="KW-1133">Transmembrane helix</keyword>
<protein>
    <submittedName>
        <fullName evidence="3">Uncharacterized protein</fullName>
    </submittedName>
</protein>
<keyword evidence="2" id="KW-0812">Transmembrane</keyword>
<dbReference type="EMBL" id="GBHO01013527">
    <property type="protein sequence ID" value="JAG30077.1"/>
    <property type="molecule type" value="Transcribed_RNA"/>
</dbReference>
<organism evidence="3">
    <name type="scientific">Lygus hesperus</name>
    <name type="common">Western plant bug</name>
    <dbReference type="NCBI Taxonomy" id="30085"/>
    <lineage>
        <taxon>Eukaryota</taxon>
        <taxon>Metazoa</taxon>
        <taxon>Ecdysozoa</taxon>
        <taxon>Arthropoda</taxon>
        <taxon>Hexapoda</taxon>
        <taxon>Insecta</taxon>
        <taxon>Pterygota</taxon>
        <taxon>Neoptera</taxon>
        <taxon>Paraneoptera</taxon>
        <taxon>Hemiptera</taxon>
        <taxon>Heteroptera</taxon>
        <taxon>Panheteroptera</taxon>
        <taxon>Cimicomorpha</taxon>
        <taxon>Miridae</taxon>
        <taxon>Mirini</taxon>
        <taxon>Lygus</taxon>
    </lineage>
</organism>
<keyword evidence="2" id="KW-0472">Membrane</keyword>
<reference evidence="3" key="2">
    <citation type="submission" date="2014-07" db="EMBL/GenBank/DDBJ databases">
        <authorList>
            <person name="Hull J."/>
        </authorList>
    </citation>
    <scope>NUCLEOTIDE SEQUENCE</scope>
</reference>
<evidence type="ECO:0000256" key="1">
    <source>
        <dbReference type="SAM" id="MobiDB-lite"/>
    </source>
</evidence>
<dbReference type="AlphaFoldDB" id="A0A0A9YAH3"/>
<evidence type="ECO:0000313" key="3">
    <source>
        <dbReference type="EMBL" id="JAG30077.1"/>
    </source>
</evidence>
<gene>
    <name evidence="3" type="ORF">CM83_35622</name>
</gene>
<feature type="transmembrane region" description="Helical" evidence="2">
    <location>
        <begin position="12"/>
        <end position="31"/>
    </location>
</feature>
<feature type="region of interest" description="Disordered" evidence="1">
    <location>
        <begin position="95"/>
        <end position="185"/>
    </location>
</feature>
<accession>A0A0A9YAH3</accession>
<proteinExistence type="predicted"/>
<feature type="compositionally biased region" description="Pro residues" evidence="1">
    <location>
        <begin position="158"/>
        <end position="171"/>
    </location>
</feature>
<feature type="compositionally biased region" description="Low complexity" evidence="1">
    <location>
        <begin position="106"/>
        <end position="122"/>
    </location>
</feature>
<reference evidence="3" key="1">
    <citation type="journal article" date="2014" name="PLoS ONE">
        <title>Transcriptome-Based Identification of ABC Transporters in the Western Tarnished Plant Bug Lygus hesperus.</title>
        <authorList>
            <person name="Hull J.J."/>
            <person name="Chaney K."/>
            <person name="Geib S.M."/>
            <person name="Fabrick J.A."/>
            <person name="Brent C.S."/>
            <person name="Walsh D."/>
            <person name="Lavine L.C."/>
        </authorList>
    </citation>
    <scope>NUCLEOTIDE SEQUENCE</scope>
</reference>
<feature type="non-terminal residue" evidence="3">
    <location>
        <position position="1"/>
    </location>
</feature>
<evidence type="ECO:0000256" key="2">
    <source>
        <dbReference type="SAM" id="Phobius"/>
    </source>
</evidence>
<name>A0A0A9YAH3_LYGHE</name>
<sequence length="185" mass="19338">LLLAPLPALHRLAMTSCVFPVVAVVTLLLGATHGLAVKCKCDCQGTELTCGKDLKTNALQTFKSPCQMICQNCVSNEKWVPVKSGECDKVARAKRRLLPPQPPPSSSSASGATAASTPPTLSKIIAESRQAPAVPQKPTLSSTTAPKALSSLLTKLVPSPPKTPNTPPPPHHTQQQTLKAQVIGG</sequence>